<gene>
    <name evidence="1" type="ORF">SAMN05444278_10241</name>
</gene>
<evidence type="ECO:0000313" key="2">
    <source>
        <dbReference type="Proteomes" id="UP000184462"/>
    </source>
</evidence>
<name>A0A1M4TV98_9FLAO</name>
<reference evidence="1 2" key="1">
    <citation type="submission" date="2016-11" db="EMBL/GenBank/DDBJ databases">
        <authorList>
            <person name="Jaros S."/>
            <person name="Januszkiewicz K."/>
            <person name="Wedrychowicz H."/>
        </authorList>
    </citation>
    <scope>NUCLEOTIDE SEQUENCE [LARGE SCALE GENOMIC DNA]</scope>
    <source>
        <strain evidence="1 2">DSM 25661</strain>
    </source>
</reference>
<dbReference type="AlphaFoldDB" id="A0A1M4TV98"/>
<evidence type="ECO:0000313" key="1">
    <source>
        <dbReference type="EMBL" id="SHE48366.1"/>
    </source>
</evidence>
<proteinExistence type="predicted"/>
<dbReference type="EMBL" id="FQTW01000002">
    <property type="protein sequence ID" value="SHE48366.1"/>
    <property type="molecule type" value="Genomic_DNA"/>
</dbReference>
<keyword evidence="2" id="KW-1185">Reference proteome</keyword>
<dbReference type="Proteomes" id="UP000184462">
    <property type="component" value="Unassembled WGS sequence"/>
</dbReference>
<sequence length="108" mass="12242">MKPITVFVLKTIRYDEKLTLNFLKYNTMKKVLSIIALSAMTLSLSSFSTSKQAAIEAEGDCLDYAMAAMVDEQEMYGFIRDRGAYLDGLLFYYDSCMDDGEVLDPVFM</sequence>
<accession>A0A1M4TV98</accession>
<protein>
    <submittedName>
        <fullName evidence="1">Uncharacterized protein</fullName>
    </submittedName>
</protein>
<organism evidence="1 2">
    <name type="scientific">Psychroflexus salarius</name>
    <dbReference type="NCBI Taxonomy" id="1155689"/>
    <lineage>
        <taxon>Bacteria</taxon>
        <taxon>Pseudomonadati</taxon>
        <taxon>Bacteroidota</taxon>
        <taxon>Flavobacteriia</taxon>
        <taxon>Flavobacteriales</taxon>
        <taxon>Flavobacteriaceae</taxon>
        <taxon>Psychroflexus</taxon>
    </lineage>
</organism>